<sequence>MADEANTIVPVDTLKAMEEPTRSAEVPTESAVVEPEPERDSDAPAGKGTEEAKIPVVEDAPAAIESTATDLKTDPTTDGGDTVAEPSADTAATNGTPASKKANNGRRKSGAGVPEHKKKTPSKKKKGVVEQHLDAEPGQHWFVAMKGYPPWPVVVAEEEMLPESLLGKRPVSARRIDGTYREDFRDGGKNAKDRRYPVMFLSTNEFAWQVNTDLQPLDIATVKKEVETGNTTKKSKALWDAYKIAAEEHDIAWYKGVLESHEAALQADLESKEAKKNKTKRKSTAAIDESEDVDMEDVEDEGTASAKKAKPSKKRKIPPESDENEEKPAKTPKLKLSHKAKDQSASKPKKESKPKKVKKSESEESESVKVEEKPMTEEERLEKRENFVLYLRHRLQKGFISRDQAPKESEMVNMSDYLKQLEAHKDLEASVIKKTKVHKVLKAIIKLDSIPKEDEYQFKKRSNELLNSWNRALAAEAESAVSKLAGEPVTNGVKHGELEEKEQDIKPSEAPEAPKATDDDVPMAEAGVDGSVIKDDNTDAAAEPAPAVAV</sequence>
<feature type="region of interest" description="Disordered" evidence="1">
    <location>
        <begin position="486"/>
        <end position="550"/>
    </location>
</feature>
<feature type="region of interest" description="Disordered" evidence="1">
    <location>
        <begin position="272"/>
        <end position="382"/>
    </location>
</feature>
<name>A0A9P4V7H1_9PLEO</name>
<dbReference type="Pfam" id="PF00855">
    <property type="entry name" value="PWWP"/>
    <property type="match status" value="1"/>
</dbReference>
<evidence type="ECO:0000313" key="4">
    <source>
        <dbReference type="Proteomes" id="UP000799444"/>
    </source>
</evidence>
<evidence type="ECO:0000256" key="1">
    <source>
        <dbReference type="SAM" id="MobiDB-lite"/>
    </source>
</evidence>
<feature type="compositionally biased region" description="Low complexity" evidence="1">
    <location>
        <begin position="540"/>
        <end position="550"/>
    </location>
</feature>
<feature type="compositionally biased region" description="Basic residues" evidence="1">
    <location>
        <begin position="307"/>
        <end position="316"/>
    </location>
</feature>
<protein>
    <recommendedName>
        <fullName evidence="2">PWWP domain-containing protein</fullName>
    </recommendedName>
</protein>
<dbReference type="InterPro" id="IPR000313">
    <property type="entry name" value="PWWP_dom"/>
</dbReference>
<evidence type="ECO:0000259" key="2">
    <source>
        <dbReference type="PROSITE" id="PS50812"/>
    </source>
</evidence>
<dbReference type="SUPFAM" id="SSF63748">
    <property type="entry name" value="Tudor/PWWP/MBT"/>
    <property type="match status" value="1"/>
</dbReference>
<feature type="compositionally biased region" description="Polar residues" evidence="1">
    <location>
        <begin position="66"/>
        <end position="76"/>
    </location>
</feature>
<feature type="domain" description="PWWP" evidence="2">
    <location>
        <begin position="137"/>
        <end position="208"/>
    </location>
</feature>
<accession>A0A9P4V7H1</accession>
<feature type="compositionally biased region" description="Basic and acidic residues" evidence="1">
    <location>
        <begin position="359"/>
        <end position="382"/>
    </location>
</feature>
<feature type="region of interest" description="Disordered" evidence="1">
    <location>
        <begin position="1"/>
        <end position="133"/>
    </location>
</feature>
<comment type="caution">
    <text evidence="3">The sequence shown here is derived from an EMBL/GenBank/DDBJ whole genome shotgun (WGS) entry which is preliminary data.</text>
</comment>
<dbReference type="AlphaFoldDB" id="A0A9P4V7H1"/>
<dbReference type="SMART" id="SM00293">
    <property type="entry name" value="PWWP"/>
    <property type="match status" value="1"/>
</dbReference>
<feature type="compositionally biased region" description="Acidic residues" evidence="1">
    <location>
        <begin position="288"/>
        <end position="302"/>
    </location>
</feature>
<dbReference type="Gene3D" id="2.30.30.140">
    <property type="match status" value="1"/>
</dbReference>
<feature type="compositionally biased region" description="Basic and acidic residues" evidence="1">
    <location>
        <begin position="36"/>
        <end position="53"/>
    </location>
</feature>
<evidence type="ECO:0000313" key="3">
    <source>
        <dbReference type="EMBL" id="KAF2739303.1"/>
    </source>
</evidence>
<reference evidence="3" key="1">
    <citation type="journal article" date="2020" name="Stud. Mycol.">
        <title>101 Dothideomycetes genomes: a test case for predicting lifestyles and emergence of pathogens.</title>
        <authorList>
            <person name="Haridas S."/>
            <person name="Albert R."/>
            <person name="Binder M."/>
            <person name="Bloem J."/>
            <person name="Labutti K."/>
            <person name="Salamov A."/>
            <person name="Andreopoulos B."/>
            <person name="Baker S."/>
            <person name="Barry K."/>
            <person name="Bills G."/>
            <person name="Bluhm B."/>
            <person name="Cannon C."/>
            <person name="Castanera R."/>
            <person name="Culley D."/>
            <person name="Daum C."/>
            <person name="Ezra D."/>
            <person name="Gonzalez J."/>
            <person name="Henrissat B."/>
            <person name="Kuo A."/>
            <person name="Liang C."/>
            <person name="Lipzen A."/>
            <person name="Lutzoni F."/>
            <person name="Magnuson J."/>
            <person name="Mondo S."/>
            <person name="Nolan M."/>
            <person name="Ohm R."/>
            <person name="Pangilinan J."/>
            <person name="Park H.-J."/>
            <person name="Ramirez L."/>
            <person name="Alfaro M."/>
            <person name="Sun H."/>
            <person name="Tritt A."/>
            <person name="Yoshinaga Y."/>
            <person name="Zwiers L.-H."/>
            <person name="Turgeon B."/>
            <person name="Goodwin S."/>
            <person name="Spatafora J."/>
            <person name="Crous P."/>
            <person name="Grigoriev I."/>
        </authorList>
    </citation>
    <scope>NUCLEOTIDE SEQUENCE</scope>
    <source>
        <strain evidence="3">CBS 125425</strain>
    </source>
</reference>
<keyword evidence="4" id="KW-1185">Reference proteome</keyword>
<dbReference type="PROSITE" id="PS50812">
    <property type="entry name" value="PWWP"/>
    <property type="match status" value="1"/>
</dbReference>
<gene>
    <name evidence="3" type="ORF">EJ04DRAFT_509007</name>
</gene>
<feature type="compositionally biased region" description="Basic and acidic residues" evidence="1">
    <location>
        <begin position="339"/>
        <end position="351"/>
    </location>
</feature>
<feature type="compositionally biased region" description="Basic and acidic residues" evidence="1">
    <location>
        <begin position="494"/>
        <end position="509"/>
    </location>
</feature>
<dbReference type="Proteomes" id="UP000799444">
    <property type="component" value="Unassembled WGS sequence"/>
</dbReference>
<feature type="compositionally biased region" description="Basic residues" evidence="1">
    <location>
        <begin position="116"/>
        <end position="126"/>
    </location>
</feature>
<proteinExistence type="predicted"/>
<dbReference type="EMBL" id="ML996105">
    <property type="protein sequence ID" value="KAF2739303.1"/>
    <property type="molecule type" value="Genomic_DNA"/>
</dbReference>
<organism evidence="3 4">
    <name type="scientific">Polyplosphaeria fusca</name>
    <dbReference type="NCBI Taxonomy" id="682080"/>
    <lineage>
        <taxon>Eukaryota</taxon>
        <taxon>Fungi</taxon>
        <taxon>Dikarya</taxon>
        <taxon>Ascomycota</taxon>
        <taxon>Pezizomycotina</taxon>
        <taxon>Dothideomycetes</taxon>
        <taxon>Pleosporomycetidae</taxon>
        <taxon>Pleosporales</taxon>
        <taxon>Tetraplosphaeriaceae</taxon>
        <taxon>Polyplosphaeria</taxon>
    </lineage>
</organism>
<dbReference type="OrthoDB" id="62853at2759"/>